<dbReference type="Pfam" id="PF11882">
    <property type="entry name" value="DUF3402"/>
    <property type="match status" value="2"/>
</dbReference>
<dbReference type="SMART" id="SM01293">
    <property type="entry name" value="DUF3402"/>
    <property type="match status" value="1"/>
</dbReference>
<dbReference type="GO" id="GO:0031573">
    <property type="term" value="P:mitotic intra-S DNA damage checkpoint signaling"/>
    <property type="evidence" value="ECO:0007669"/>
    <property type="project" value="EnsemblFungi"/>
</dbReference>
<dbReference type="PANTHER" id="PTHR13239">
    <property type="entry name" value="PROTEIN REQUIRED FOR HYPHAL ANASTOMOSIS HAM-2"/>
    <property type="match status" value="1"/>
</dbReference>
<dbReference type="VEuPathDB" id="FungiDB:GWK60_L11077"/>
<feature type="region of interest" description="Disordered" evidence="1">
    <location>
        <begin position="40"/>
        <end position="63"/>
    </location>
</feature>
<dbReference type="GO" id="GO:0016239">
    <property type="term" value="P:positive regulation of macroautophagy"/>
    <property type="evidence" value="ECO:0007669"/>
    <property type="project" value="EnsemblFungi"/>
</dbReference>
<dbReference type="SMART" id="SM01292">
    <property type="entry name" value="N1221"/>
    <property type="match status" value="1"/>
</dbReference>
<comment type="caution">
    <text evidence="4">The sequence shown here is derived from an EMBL/GenBank/DDBJ whole genome shotgun (WGS) entry which is preliminary data.</text>
</comment>
<dbReference type="GO" id="GO:0005829">
    <property type="term" value="C:cytosol"/>
    <property type="evidence" value="ECO:0007669"/>
    <property type="project" value="TreeGrafter"/>
</dbReference>
<dbReference type="VEuPathDB" id="FungiDB:CAGL0L04158g"/>
<dbReference type="InterPro" id="IPR012486">
    <property type="entry name" value="Far11/STRP_N"/>
</dbReference>
<protein>
    <submittedName>
        <fullName evidence="4">Factor arrest protein 11</fullName>
    </submittedName>
</protein>
<dbReference type="InterPro" id="IPR040185">
    <property type="entry name" value="Far11/STRP"/>
</dbReference>
<feature type="region of interest" description="Disordered" evidence="1">
    <location>
        <begin position="132"/>
        <end position="179"/>
    </location>
</feature>
<dbReference type="EMBL" id="LLZZ01000132">
    <property type="protein sequence ID" value="KTB01154.1"/>
    <property type="molecule type" value="Genomic_DNA"/>
</dbReference>
<reference evidence="4 5" key="1">
    <citation type="submission" date="2015-10" db="EMBL/GenBank/DDBJ databases">
        <title>Draft genomes sequences of Candida glabrata isolates 1A, 1B, 2A, 2B, 3A and 3B.</title>
        <authorList>
            <person name="Haavelsrud O.E."/>
            <person name="Gaustad P."/>
        </authorList>
    </citation>
    <scope>NUCLEOTIDE SEQUENCE [LARGE SCALE GENOMIC DNA]</scope>
    <source>
        <strain evidence="4">910700640</strain>
    </source>
</reference>
<evidence type="ECO:0000259" key="2">
    <source>
        <dbReference type="SMART" id="SM01292"/>
    </source>
</evidence>
<sequence length="932" mass="107386">MTKKAKVHLLDRDSEAIGRSQSLEDLKYARKTGATDTSFQHFIDDIPTENRGASSYPSSPRAKGAIDKGISDLDKMLRKKLDIVSSVLNVHNEESSISNLENANRSPYLNRSLIDTDLSNIELSPLDFGQYNSNPISGDQFGDSDSIDDDNDDEEFQNVDEIDGPIVSNPSSDSDSDSEIIDYNMPVNAAYRRSLEECAEKITNECGFKPSLQPRVEWYLEDSISLDDEISDWFTLADYSSFTHIHNAFIKHINNAEAFLTDETIAQLHIQKLLSNMNDNDESIVMCVAYISFGLFAFVEGKDDHLKYIKRNNMLLAEHLPEILKKFIEIADCCKDSSTNLNCYSKSLLYLSSVIYLITLQCIVFRCNKEQQHIVDKVIGNFDDAGILSYLTKYIEAWRWNSRLSMRIRNIIMLLSKIILLQFGDIRTYKKTKKDLYKYHGLRKIENRKNKWTISPLQYEAFTSDIVTRYPSCKLPTTNLPKEFDKSNSLSQFLEIPRPKSKNAINITLNVPEQHIATPAPSPPSSPQLLHFNETSKGRKSFQTNLLYPCLYPSDNEEDIDELDRRLHSELTPKQTSESKIPFSIEEAATILAENLQIKLTTKQLWHERDLFMATERGWEEDNLTDPYDYSSLTGTANESLKRMIRVDNFYKECFTSLNSLVFVLLQTIELNLTNQFTSNAEDVDENTLLPQLELTKAKESSLKSSVELLFMLMKWFKLSHILKFEQLGVILYDSQFINICSAVLGKYSDIYGDRIFNRIITSNKSFWSECSKYNFEYKNSFRYVHQVQKAVNLDFLPSLAYLLRILQKVVGNKTQRIKELPQSIGTIVKKYYHIFNLDIYHPLLKIIKELTPFKNKRWKSEHMELISGVFLYEKLELIDNWVAGKDITGELSDAYGQEIALRALLQFYNFEHYQVAMEDLGYQKKNNSIAS</sequence>
<name>A0A0W0E5V9_CANGB</name>
<feature type="domain" description="Far11/STRP N-terminal" evidence="2">
    <location>
        <begin position="213"/>
        <end position="486"/>
    </location>
</feature>
<dbReference type="Pfam" id="PF07923">
    <property type="entry name" value="N1221"/>
    <property type="match status" value="1"/>
</dbReference>
<dbReference type="GO" id="GO:0005783">
    <property type="term" value="C:endoplasmic reticulum"/>
    <property type="evidence" value="ECO:0007669"/>
    <property type="project" value="EnsemblFungi"/>
</dbReference>
<organism evidence="4 5">
    <name type="scientific">Candida glabrata</name>
    <name type="common">Yeast</name>
    <name type="synonym">Torulopsis glabrata</name>
    <dbReference type="NCBI Taxonomy" id="5478"/>
    <lineage>
        <taxon>Eukaryota</taxon>
        <taxon>Fungi</taxon>
        <taxon>Dikarya</taxon>
        <taxon>Ascomycota</taxon>
        <taxon>Saccharomycotina</taxon>
        <taxon>Saccharomycetes</taxon>
        <taxon>Saccharomycetales</taxon>
        <taxon>Saccharomycetaceae</taxon>
        <taxon>Nakaseomyces</taxon>
    </lineage>
</organism>
<proteinExistence type="predicted"/>
<dbReference type="PANTHER" id="PTHR13239:SF4">
    <property type="entry name" value="AT25231P"/>
    <property type="match status" value="1"/>
</dbReference>
<feature type="compositionally biased region" description="Acidic residues" evidence="1">
    <location>
        <begin position="145"/>
        <end position="163"/>
    </location>
</feature>
<feature type="domain" description="Far11/STRP C-terminal" evidence="3">
    <location>
        <begin position="582"/>
        <end position="931"/>
    </location>
</feature>
<dbReference type="AlphaFoldDB" id="A0A0W0E5V9"/>
<dbReference type="GO" id="GO:0000138">
    <property type="term" value="C:Golgi trans cisterna"/>
    <property type="evidence" value="ECO:0007669"/>
    <property type="project" value="EnsemblFungi"/>
</dbReference>
<dbReference type="GO" id="GO:0007010">
    <property type="term" value="P:cytoskeleton organization"/>
    <property type="evidence" value="ECO:0007669"/>
    <property type="project" value="TreeGrafter"/>
</dbReference>
<dbReference type="InterPro" id="IPR021819">
    <property type="entry name" value="Far11/STRP_C"/>
</dbReference>
<evidence type="ECO:0000256" key="1">
    <source>
        <dbReference type="SAM" id="MobiDB-lite"/>
    </source>
</evidence>
<gene>
    <name evidence="4" type="ORF">AO440_004611</name>
</gene>
<evidence type="ECO:0000313" key="5">
    <source>
        <dbReference type="Proteomes" id="UP000054886"/>
    </source>
</evidence>
<dbReference type="VEuPathDB" id="FungiDB:GVI51_L03971"/>
<dbReference type="VEuPathDB" id="FungiDB:B1J91_L04158g"/>
<dbReference type="GO" id="GO:0000321">
    <property type="term" value="P:re-entry into mitotic cell cycle after pheromone arrest"/>
    <property type="evidence" value="ECO:0007669"/>
    <property type="project" value="EnsemblFungi"/>
</dbReference>
<evidence type="ECO:0000313" key="4">
    <source>
        <dbReference type="EMBL" id="KTB01154.1"/>
    </source>
</evidence>
<accession>A0A0W0E5V9</accession>
<evidence type="ECO:0000259" key="3">
    <source>
        <dbReference type="SMART" id="SM01293"/>
    </source>
</evidence>
<dbReference type="Proteomes" id="UP000054886">
    <property type="component" value="Unassembled WGS sequence"/>
</dbReference>